<sequence>MPKPDALPNSTDERGPSALGAFPPQHQWSDEEANRLSNPFETTSISLFVEEPTVIDDPDASVSDVAASMVEHDTDVLVLATDDGHRLITLQTIVQQVADGGEGRAGEFAREAPNVQIAASFEELLAALTDADIEAAVVVDGEGELRGVVRVSNVAKHLARAVGVPELTPALSGQPY</sequence>
<dbReference type="EMBL" id="FOYT01000001">
    <property type="protein sequence ID" value="SFR43236.1"/>
    <property type="molecule type" value="Genomic_DNA"/>
</dbReference>
<keyword evidence="1" id="KW-0129">CBS domain</keyword>
<reference evidence="5" key="1">
    <citation type="submission" date="2016-10" db="EMBL/GenBank/DDBJ databases">
        <authorList>
            <person name="Varghese N."/>
            <person name="Submissions S."/>
        </authorList>
    </citation>
    <scope>NUCLEOTIDE SEQUENCE [LARGE SCALE GENOMIC DNA]</scope>
    <source>
        <strain evidence="5">CGMCC 1.7736</strain>
    </source>
</reference>
<gene>
    <name evidence="4" type="ORF">SAMN04487947_1369</name>
</gene>
<organism evidence="4 5">
    <name type="scientific">Halogeometricum rufum</name>
    <dbReference type="NCBI Taxonomy" id="553469"/>
    <lineage>
        <taxon>Archaea</taxon>
        <taxon>Methanobacteriati</taxon>
        <taxon>Methanobacteriota</taxon>
        <taxon>Stenosarchaea group</taxon>
        <taxon>Halobacteria</taxon>
        <taxon>Halobacteriales</taxon>
        <taxon>Haloferacaceae</taxon>
        <taxon>Halogeometricum</taxon>
    </lineage>
</organism>
<dbReference type="InterPro" id="IPR000644">
    <property type="entry name" value="CBS_dom"/>
</dbReference>
<name>A0A1I6GM61_9EURY</name>
<protein>
    <recommendedName>
        <fullName evidence="3">CBS domain-containing protein</fullName>
    </recommendedName>
</protein>
<dbReference type="Gene3D" id="3.10.580.10">
    <property type="entry name" value="CBS-domain"/>
    <property type="match status" value="1"/>
</dbReference>
<dbReference type="AlphaFoldDB" id="A0A1I6GM61"/>
<evidence type="ECO:0000256" key="1">
    <source>
        <dbReference type="PROSITE-ProRule" id="PRU00703"/>
    </source>
</evidence>
<dbReference type="Pfam" id="PF00571">
    <property type="entry name" value="CBS"/>
    <property type="match status" value="1"/>
</dbReference>
<feature type="region of interest" description="Disordered" evidence="2">
    <location>
        <begin position="1"/>
        <end position="26"/>
    </location>
</feature>
<evidence type="ECO:0000313" key="5">
    <source>
        <dbReference type="Proteomes" id="UP000198531"/>
    </source>
</evidence>
<dbReference type="InterPro" id="IPR046342">
    <property type="entry name" value="CBS_dom_sf"/>
</dbReference>
<feature type="domain" description="CBS" evidence="3">
    <location>
        <begin position="108"/>
        <end position="166"/>
    </location>
</feature>
<accession>A0A1I6GM61</accession>
<evidence type="ECO:0000256" key="2">
    <source>
        <dbReference type="SAM" id="MobiDB-lite"/>
    </source>
</evidence>
<dbReference type="SUPFAM" id="SSF54631">
    <property type="entry name" value="CBS-domain pair"/>
    <property type="match status" value="1"/>
</dbReference>
<evidence type="ECO:0000259" key="3">
    <source>
        <dbReference type="PROSITE" id="PS51371"/>
    </source>
</evidence>
<dbReference type="Proteomes" id="UP000198531">
    <property type="component" value="Unassembled WGS sequence"/>
</dbReference>
<dbReference type="PROSITE" id="PS51371">
    <property type="entry name" value="CBS"/>
    <property type="match status" value="1"/>
</dbReference>
<keyword evidence="5" id="KW-1185">Reference proteome</keyword>
<evidence type="ECO:0000313" key="4">
    <source>
        <dbReference type="EMBL" id="SFR43236.1"/>
    </source>
</evidence>
<proteinExistence type="predicted"/>